<comment type="caution">
    <text evidence="4">The sequence shown here is derived from an EMBL/GenBank/DDBJ whole genome shotgun (WGS) entry which is preliminary data.</text>
</comment>
<dbReference type="Proteomes" id="UP000579647">
    <property type="component" value="Unassembled WGS sequence"/>
</dbReference>
<sequence>MARVTAPANGPPQAGTSSTRGTVMTVHSTETTLDQARAEEFANRMVEVLDTASTSLLLSLGHRLGIFDTMAGSGAMTCAQVAEAAQLNERYTREWLAGATMARLIDYDPRADTYLLPPEHAACLTRAAGPDNLARFMAVVPLLASVDEKVEHAFRHGGGVPYSAYTRFHEVMAEMSGEVMDASLINTLLPMMDGLPERLAMGIDVADIGCGRGHAVNVMGRTYPDSTFVGYDFNDEALAFARGEADAMRLSNVRFELRDVADLGVTEEFDLVTAFDSIHDQAHPAQVLAAIHQALRPSGGFLMVDVRASSHLHENMDMPLGTFLYTVSLMHCMTVSLALEGDGLGTAWGEQKARELLAEAGFGDVQVMEIDTDPLDSCYVAKKT</sequence>
<dbReference type="AlphaFoldDB" id="A0A840W007"/>
<dbReference type="Pfam" id="PF21320">
    <property type="entry name" value="WHD_Rv2258c"/>
    <property type="match status" value="1"/>
</dbReference>
<keyword evidence="4" id="KW-0489">Methyltransferase</keyword>
<dbReference type="Gene3D" id="3.40.50.150">
    <property type="entry name" value="Vaccinia Virus protein VP39"/>
    <property type="match status" value="1"/>
</dbReference>
<dbReference type="InterPro" id="IPR036388">
    <property type="entry name" value="WH-like_DNA-bd_sf"/>
</dbReference>
<dbReference type="GO" id="GO:0008168">
    <property type="term" value="F:methyltransferase activity"/>
    <property type="evidence" value="ECO:0007669"/>
    <property type="project" value="UniProtKB-KW"/>
</dbReference>
<accession>A0A840W007</accession>
<feature type="domain" description="Methyltransferase" evidence="2">
    <location>
        <begin position="203"/>
        <end position="316"/>
    </location>
</feature>
<dbReference type="InterPro" id="IPR053173">
    <property type="entry name" value="SAM-binding_MTase"/>
</dbReference>
<dbReference type="InterPro" id="IPR048711">
    <property type="entry name" value="WHD_Rv2258c"/>
</dbReference>
<dbReference type="SUPFAM" id="SSF53335">
    <property type="entry name" value="S-adenosyl-L-methionine-dependent methyltransferases"/>
    <property type="match status" value="1"/>
</dbReference>
<dbReference type="SUPFAM" id="SSF46785">
    <property type="entry name" value="Winged helix' DNA-binding domain"/>
    <property type="match status" value="1"/>
</dbReference>
<gene>
    <name evidence="4" type="ORF">HNR07_000529</name>
</gene>
<evidence type="ECO:0000259" key="2">
    <source>
        <dbReference type="Pfam" id="PF13847"/>
    </source>
</evidence>
<reference evidence="4 5" key="1">
    <citation type="submission" date="2020-08" db="EMBL/GenBank/DDBJ databases">
        <title>Sequencing the genomes of 1000 actinobacteria strains.</title>
        <authorList>
            <person name="Klenk H.-P."/>
        </authorList>
    </citation>
    <scope>NUCLEOTIDE SEQUENCE [LARGE SCALE GENOMIC DNA]</scope>
    <source>
        <strain evidence="4 5">DSM 44598</strain>
    </source>
</reference>
<evidence type="ECO:0000259" key="3">
    <source>
        <dbReference type="Pfam" id="PF21320"/>
    </source>
</evidence>
<dbReference type="PANTHER" id="PTHR45128">
    <property type="entry name" value="METHYLTRANSFERASE TYPE 11"/>
    <property type="match status" value="1"/>
</dbReference>
<keyword evidence="5" id="KW-1185">Reference proteome</keyword>
<evidence type="ECO:0000313" key="4">
    <source>
        <dbReference type="EMBL" id="MBB5489392.1"/>
    </source>
</evidence>
<protein>
    <submittedName>
        <fullName evidence="4">SAM-dependent methyltransferase</fullName>
    </submittedName>
</protein>
<dbReference type="EMBL" id="JACHDO010000001">
    <property type="protein sequence ID" value="MBB5489392.1"/>
    <property type="molecule type" value="Genomic_DNA"/>
</dbReference>
<dbReference type="GO" id="GO:0032259">
    <property type="term" value="P:methylation"/>
    <property type="evidence" value="ECO:0007669"/>
    <property type="project" value="UniProtKB-KW"/>
</dbReference>
<dbReference type="Gene3D" id="1.10.10.10">
    <property type="entry name" value="Winged helix-like DNA-binding domain superfamily/Winged helix DNA-binding domain"/>
    <property type="match status" value="1"/>
</dbReference>
<feature type="compositionally biased region" description="Polar residues" evidence="1">
    <location>
        <begin position="14"/>
        <end position="24"/>
    </location>
</feature>
<feature type="domain" description="S-adenosylmethionine-dependent methyltransferase Rv2258c-like winged HTH" evidence="3">
    <location>
        <begin position="52"/>
        <end position="126"/>
    </location>
</feature>
<dbReference type="InterPro" id="IPR036390">
    <property type="entry name" value="WH_DNA-bd_sf"/>
</dbReference>
<evidence type="ECO:0000313" key="5">
    <source>
        <dbReference type="Proteomes" id="UP000579647"/>
    </source>
</evidence>
<evidence type="ECO:0000256" key="1">
    <source>
        <dbReference type="SAM" id="MobiDB-lite"/>
    </source>
</evidence>
<name>A0A840W007_9ACTN</name>
<keyword evidence="4" id="KW-0808">Transferase</keyword>
<dbReference type="Pfam" id="PF13847">
    <property type="entry name" value="Methyltransf_31"/>
    <property type="match status" value="1"/>
</dbReference>
<organism evidence="4 5">
    <name type="scientific">Nocardiopsis metallicus</name>
    <dbReference type="NCBI Taxonomy" id="179819"/>
    <lineage>
        <taxon>Bacteria</taxon>
        <taxon>Bacillati</taxon>
        <taxon>Actinomycetota</taxon>
        <taxon>Actinomycetes</taxon>
        <taxon>Streptosporangiales</taxon>
        <taxon>Nocardiopsidaceae</taxon>
        <taxon>Nocardiopsis</taxon>
    </lineage>
</organism>
<proteinExistence type="predicted"/>
<feature type="region of interest" description="Disordered" evidence="1">
    <location>
        <begin position="1"/>
        <end position="24"/>
    </location>
</feature>
<dbReference type="InterPro" id="IPR025714">
    <property type="entry name" value="Methyltranfer_dom"/>
</dbReference>
<dbReference type="CDD" id="cd02440">
    <property type="entry name" value="AdoMet_MTases"/>
    <property type="match status" value="1"/>
</dbReference>
<dbReference type="PANTHER" id="PTHR45128:SF1">
    <property type="entry name" value="S-ADENOSYLMETHIONINE-DEPENDENT METHYLTRANSFERASE RV2258C"/>
    <property type="match status" value="1"/>
</dbReference>
<dbReference type="InterPro" id="IPR029063">
    <property type="entry name" value="SAM-dependent_MTases_sf"/>
</dbReference>
<dbReference type="RefSeq" id="WP_312893547.1">
    <property type="nucleotide sequence ID" value="NZ_BAAAKM010000010.1"/>
</dbReference>